<keyword evidence="1" id="KW-0472">Membrane</keyword>
<dbReference type="RefSeq" id="WP_184592223.1">
    <property type="nucleotide sequence ID" value="NZ_JACHLI010000016.1"/>
</dbReference>
<keyword evidence="1" id="KW-1133">Transmembrane helix</keyword>
<comment type="caution">
    <text evidence="2">The sequence shown here is derived from an EMBL/GenBank/DDBJ whole genome shotgun (WGS) entry which is preliminary data.</text>
</comment>
<dbReference type="EMBL" id="JACHLI010000016">
    <property type="protein sequence ID" value="MBB4865112.1"/>
    <property type="molecule type" value="Genomic_DNA"/>
</dbReference>
<protein>
    <recommendedName>
        <fullName evidence="4">DUF155 domain-containing protein</fullName>
    </recommendedName>
</protein>
<keyword evidence="1" id="KW-0812">Transmembrane</keyword>
<dbReference type="Proteomes" id="UP000566995">
    <property type="component" value="Unassembled WGS sequence"/>
</dbReference>
<feature type="transmembrane region" description="Helical" evidence="1">
    <location>
        <begin position="266"/>
        <end position="284"/>
    </location>
</feature>
<evidence type="ECO:0000313" key="3">
    <source>
        <dbReference type="Proteomes" id="UP000566995"/>
    </source>
</evidence>
<reference evidence="2 3" key="1">
    <citation type="submission" date="2020-08" db="EMBL/GenBank/DDBJ databases">
        <title>Functional genomics of gut bacteria from endangered species of beetles.</title>
        <authorList>
            <person name="Carlos-Shanley C."/>
        </authorList>
    </citation>
    <scope>NUCLEOTIDE SEQUENCE [LARGE SCALE GENOMIC DNA]</scope>
    <source>
        <strain evidence="2 3">S00179</strain>
    </source>
</reference>
<name>A0A7W7KLR0_PSENT</name>
<evidence type="ECO:0000256" key="1">
    <source>
        <dbReference type="SAM" id="Phobius"/>
    </source>
</evidence>
<gene>
    <name evidence="2" type="ORF">HNP46_003988</name>
</gene>
<organism evidence="2 3">
    <name type="scientific">Pseudomonas nitroreducens</name>
    <dbReference type="NCBI Taxonomy" id="46680"/>
    <lineage>
        <taxon>Bacteria</taxon>
        <taxon>Pseudomonadati</taxon>
        <taxon>Pseudomonadota</taxon>
        <taxon>Gammaproteobacteria</taxon>
        <taxon>Pseudomonadales</taxon>
        <taxon>Pseudomonadaceae</taxon>
        <taxon>Pseudomonas</taxon>
    </lineage>
</organism>
<accession>A0A7W7KLR0</accession>
<dbReference type="AlphaFoldDB" id="A0A7W7KLR0"/>
<proteinExistence type="predicted"/>
<sequence length="286" mass="32536">MTTALVTRPVLKACIAPCLSYRVRFVPTAETSAFPILARLRDPQPALAVLARYQELAEGSALPAAFEDNELCVIFARGGLHTSLGWRQGLEAWMGEELHDSSPVLEAPSFGERVLWRPGRAVVIGNAERYDELLDGLIAFAWYEYRLRLLEQAVAAAWLPAADHIRLTHQVARRDLARQGQINGCVQSTTSWRMAFVRVEAHLETPPRHLAGPIQRLYNELAVQANTHDRLAALDERIEVLQDLYELATDRLSEYRYFRRELQVEWLIVAILLIEAGMSLWELWKR</sequence>
<evidence type="ECO:0008006" key="4">
    <source>
        <dbReference type="Google" id="ProtNLM"/>
    </source>
</evidence>
<evidence type="ECO:0000313" key="2">
    <source>
        <dbReference type="EMBL" id="MBB4865112.1"/>
    </source>
</evidence>